<organism evidence="2 3">
    <name type="scientific">Dendrobium chrysotoxum</name>
    <name type="common">Orchid</name>
    <dbReference type="NCBI Taxonomy" id="161865"/>
    <lineage>
        <taxon>Eukaryota</taxon>
        <taxon>Viridiplantae</taxon>
        <taxon>Streptophyta</taxon>
        <taxon>Embryophyta</taxon>
        <taxon>Tracheophyta</taxon>
        <taxon>Spermatophyta</taxon>
        <taxon>Magnoliopsida</taxon>
        <taxon>Liliopsida</taxon>
        <taxon>Asparagales</taxon>
        <taxon>Orchidaceae</taxon>
        <taxon>Epidendroideae</taxon>
        <taxon>Malaxideae</taxon>
        <taxon>Dendrobiinae</taxon>
        <taxon>Dendrobium</taxon>
    </lineage>
</organism>
<evidence type="ECO:0000313" key="2">
    <source>
        <dbReference type="EMBL" id="KAH0469795.1"/>
    </source>
</evidence>
<keyword evidence="3" id="KW-1185">Reference proteome</keyword>
<reference evidence="2 3" key="1">
    <citation type="journal article" date="2021" name="Hortic Res">
        <title>Chromosome-scale assembly of the Dendrobium chrysotoxum genome enhances the understanding of orchid evolution.</title>
        <authorList>
            <person name="Zhang Y."/>
            <person name="Zhang G.Q."/>
            <person name="Zhang D."/>
            <person name="Liu X.D."/>
            <person name="Xu X.Y."/>
            <person name="Sun W.H."/>
            <person name="Yu X."/>
            <person name="Zhu X."/>
            <person name="Wang Z.W."/>
            <person name="Zhao X."/>
            <person name="Zhong W.Y."/>
            <person name="Chen H."/>
            <person name="Yin W.L."/>
            <person name="Huang T."/>
            <person name="Niu S.C."/>
            <person name="Liu Z.J."/>
        </authorList>
    </citation>
    <scope>NUCLEOTIDE SEQUENCE [LARGE SCALE GENOMIC DNA]</scope>
    <source>
        <strain evidence="2">Lindl</strain>
    </source>
</reference>
<dbReference type="AlphaFoldDB" id="A0AAV7HNV4"/>
<comment type="caution">
    <text evidence="2">The sequence shown here is derived from an EMBL/GenBank/DDBJ whole genome shotgun (WGS) entry which is preliminary data.</text>
</comment>
<evidence type="ECO:0000256" key="1">
    <source>
        <dbReference type="SAM" id="MobiDB-lite"/>
    </source>
</evidence>
<dbReference type="EMBL" id="JAGFBR010000002">
    <property type="protein sequence ID" value="KAH0469795.1"/>
    <property type="molecule type" value="Genomic_DNA"/>
</dbReference>
<accession>A0AAV7HNV4</accession>
<proteinExistence type="predicted"/>
<evidence type="ECO:0000313" key="3">
    <source>
        <dbReference type="Proteomes" id="UP000775213"/>
    </source>
</evidence>
<feature type="region of interest" description="Disordered" evidence="1">
    <location>
        <begin position="68"/>
        <end position="91"/>
    </location>
</feature>
<feature type="compositionally biased region" description="Basic residues" evidence="1">
    <location>
        <begin position="68"/>
        <end position="77"/>
    </location>
</feature>
<protein>
    <submittedName>
        <fullName evidence="2">Uncharacterized protein</fullName>
    </submittedName>
</protein>
<sequence>MCNQATSLITFLGGITEEDWGSPEGELRNNIHLIEKTSGRVSASSHQCIHIGIQRGGAHRSRAAFRRHLHTKQRKKGTNREGKNLKKIELQ</sequence>
<feature type="compositionally biased region" description="Basic and acidic residues" evidence="1">
    <location>
        <begin position="78"/>
        <end position="91"/>
    </location>
</feature>
<name>A0AAV7HNV4_DENCH</name>
<dbReference type="Proteomes" id="UP000775213">
    <property type="component" value="Unassembled WGS sequence"/>
</dbReference>
<gene>
    <name evidence="2" type="ORF">IEQ34_001353</name>
</gene>